<organism evidence="1 2">
    <name type="scientific">Saccharomonospora marina XMU15</name>
    <dbReference type="NCBI Taxonomy" id="882083"/>
    <lineage>
        <taxon>Bacteria</taxon>
        <taxon>Bacillati</taxon>
        <taxon>Actinomycetota</taxon>
        <taxon>Actinomycetes</taxon>
        <taxon>Pseudonocardiales</taxon>
        <taxon>Pseudonocardiaceae</taxon>
        <taxon>Saccharomonospora</taxon>
    </lineage>
</organism>
<reference evidence="1 2" key="1">
    <citation type="journal article" date="2012" name="Stand. Genomic Sci.">
        <title>Genome sequence of the ocean sediment bacterium Saccharomonospora marina type strain (XMU15(T)).</title>
        <authorList>
            <person name="Klenk H.P."/>
            <person name="Lu M."/>
            <person name="Lucas S."/>
            <person name="Lapidus A."/>
            <person name="Copeland A."/>
            <person name="Pitluck S."/>
            <person name="Goodwin L.A."/>
            <person name="Han C."/>
            <person name="Tapia R."/>
            <person name="Brambilla E.M."/>
            <person name="Potter G."/>
            <person name="Land M."/>
            <person name="Ivanova N."/>
            <person name="Rohde M."/>
            <person name="Goker M."/>
            <person name="Detter J.C."/>
            <person name="Li W.J."/>
            <person name="Kyrpides N.C."/>
            <person name="Woyke T."/>
        </authorList>
    </citation>
    <scope>NUCLEOTIDE SEQUENCE [LARGE SCALE GENOMIC DNA]</scope>
    <source>
        <strain evidence="1 2">XMU15</strain>
    </source>
</reference>
<dbReference type="STRING" id="882083.SacmaDRAFT_3557"/>
<sequence>MSGDAAPDPGSMPWEKSDRQLVRRWLRQQVSARPAVLGRIEDLHRKASTAAFTARAAKKRRSRQDRLRATPVTDLLRKSADANPMYLTRAGVLTAEHILELGAGKLRARAGIDANMATKWVSAAESVRAGRDGDGLPAAHSRDWVEEDVQLVRALLVLDSVETLRHAPHTQGLSYPADRAKALLRATSWPRWKLAPAAREGTMRSVAELAEWVASGQAEAHLPQVDSHLARHFAAVQ</sequence>
<dbReference type="HOGENOM" id="CLU_1169988_0_0_11"/>
<protein>
    <submittedName>
        <fullName evidence="1">Uncharacterized protein</fullName>
    </submittedName>
</protein>
<gene>
    <name evidence="1" type="ORF">SacmaDRAFT_3557</name>
</gene>
<evidence type="ECO:0000313" key="2">
    <source>
        <dbReference type="Proteomes" id="UP000004926"/>
    </source>
</evidence>
<dbReference type="Proteomes" id="UP000004926">
    <property type="component" value="Chromosome"/>
</dbReference>
<dbReference type="EMBL" id="CM001439">
    <property type="protein sequence ID" value="EHR51771.1"/>
    <property type="molecule type" value="Genomic_DNA"/>
</dbReference>
<name>H5WXW2_9PSEU</name>
<proteinExistence type="predicted"/>
<keyword evidence="2" id="KW-1185">Reference proteome</keyword>
<dbReference type="AlphaFoldDB" id="H5WXW2"/>
<evidence type="ECO:0000313" key="1">
    <source>
        <dbReference type="EMBL" id="EHR51771.1"/>
    </source>
</evidence>
<dbReference type="OrthoDB" id="5189796at2"/>
<accession>H5WXW2</accession>
<dbReference type="RefSeq" id="WP_009155153.1">
    <property type="nucleotide sequence ID" value="NZ_CM001439.1"/>
</dbReference>